<dbReference type="Proteomes" id="UP001596978">
    <property type="component" value="Unassembled WGS sequence"/>
</dbReference>
<keyword evidence="2" id="KW-1185">Reference proteome</keyword>
<protein>
    <recommendedName>
        <fullName evidence="3">DUF3052 domain-containing protein</fullName>
    </recommendedName>
</protein>
<comment type="caution">
    <text evidence="1">The sequence shown here is derived from an EMBL/GenBank/DDBJ whole genome shotgun (WGS) entry which is preliminary data.</text>
</comment>
<gene>
    <name evidence="1" type="ORF">ACFQ1M_03145</name>
</gene>
<proteinExistence type="predicted"/>
<dbReference type="RefSeq" id="WP_386403751.1">
    <property type="nucleotide sequence ID" value="NZ_JBHTJH010000004.1"/>
</dbReference>
<sequence length="137" mass="15866">MNQLFKKLQLNDHPEVLILNKPEGFDEELDIPDGFEVKESLVVVTKVDFALVFVTSQKELEEQMETLAPKLDGDAILWFACPRKGSSHCAIDSLTKDNDQWTILGNHYYERVRAIVIDDNWTATRFRKVEFHKKLTT</sequence>
<evidence type="ECO:0000313" key="1">
    <source>
        <dbReference type="EMBL" id="MFD0861191.1"/>
    </source>
</evidence>
<name>A0ABW3CTV7_9FLAO</name>
<dbReference type="EMBL" id="JBHTJH010000004">
    <property type="protein sequence ID" value="MFD0861191.1"/>
    <property type="molecule type" value="Genomic_DNA"/>
</dbReference>
<evidence type="ECO:0008006" key="3">
    <source>
        <dbReference type="Google" id="ProtNLM"/>
    </source>
</evidence>
<accession>A0ABW3CTV7</accession>
<reference evidence="2" key="1">
    <citation type="journal article" date="2019" name="Int. J. Syst. Evol. Microbiol.">
        <title>The Global Catalogue of Microorganisms (GCM) 10K type strain sequencing project: providing services to taxonomists for standard genome sequencing and annotation.</title>
        <authorList>
            <consortium name="The Broad Institute Genomics Platform"/>
            <consortium name="The Broad Institute Genome Sequencing Center for Infectious Disease"/>
            <person name="Wu L."/>
            <person name="Ma J."/>
        </authorList>
    </citation>
    <scope>NUCLEOTIDE SEQUENCE [LARGE SCALE GENOMIC DNA]</scope>
    <source>
        <strain evidence="2">CCUG 62952</strain>
    </source>
</reference>
<evidence type="ECO:0000313" key="2">
    <source>
        <dbReference type="Proteomes" id="UP001596978"/>
    </source>
</evidence>
<organism evidence="1 2">
    <name type="scientific">Sungkyunkwania multivorans</name>
    <dbReference type="NCBI Taxonomy" id="1173618"/>
    <lineage>
        <taxon>Bacteria</taxon>
        <taxon>Pseudomonadati</taxon>
        <taxon>Bacteroidota</taxon>
        <taxon>Flavobacteriia</taxon>
        <taxon>Flavobacteriales</taxon>
        <taxon>Flavobacteriaceae</taxon>
        <taxon>Sungkyunkwania</taxon>
    </lineage>
</organism>